<feature type="non-terminal residue" evidence="1">
    <location>
        <position position="1"/>
    </location>
</feature>
<comment type="caution">
    <text evidence="1">The sequence shown here is derived from an EMBL/GenBank/DDBJ whole genome shotgun (WGS) entry which is preliminary data.</text>
</comment>
<evidence type="ECO:0000313" key="2">
    <source>
        <dbReference type="Proteomes" id="UP000769766"/>
    </source>
</evidence>
<organism evidence="1 2">
    <name type="scientific">Tectimicrobiota bacterium</name>
    <dbReference type="NCBI Taxonomy" id="2528274"/>
    <lineage>
        <taxon>Bacteria</taxon>
        <taxon>Pseudomonadati</taxon>
        <taxon>Nitrospinota/Tectimicrobiota group</taxon>
        <taxon>Candidatus Tectimicrobiota</taxon>
    </lineage>
</organism>
<accession>A0A932CQ24</accession>
<dbReference type="Proteomes" id="UP000769766">
    <property type="component" value="Unassembled WGS sequence"/>
</dbReference>
<dbReference type="EMBL" id="JACPRF010000333">
    <property type="protein sequence ID" value="MBI2877388.1"/>
    <property type="molecule type" value="Genomic_DNA"/>
</dbReference>
<sequence length="360" mass="40784">PELPAIELSPAGPPPLSPCDFSRELLLHLFREKQVPVRSRTPGDSPRPPAKASLARCGGEAQAWFKNEIFPIDFHELVEKVAGRLVYGEQGIARREGNVPQLDCWKTVLPLLAQEIAGHKFGRMILHQLKRLKKGQWCEQKTLEETVAEYGLLEKPPEVEGYFASVLLPSGFGQKALHQGRHYYRLAPEIFSYLTEGLLPEFPEDEADSFELRGEAIAFRCSWANPATLWRMSFIGRGTLEGEWLTFALDRIRLARLQKAGIDPAPLFEALKEILPPAFLRQYAAFRAELGKNTLYFHYTPIQIQDETLALFLQRQLPELIPLGDQFYLLASEEIERLQALLKKNNYVARVVACHEGGAR</sequence>
<evidence type="ECO:0000313" key="1">
    <source>
        <dbReference type="EMBL" id="MBI2877388.1"/>
    </source>
</evidence>
<proteinExistence type="predicted"/>
<protein>
    <submittedName>
        <fullName evidence="1">Uncharacterized protein</fullName>
    </submittedName>
</protein>
<name>A0A932CQ24_UNCTE</name>
<reference evidence="1" key="1">
    <citation type="submission" date="2020-07" db="EMBL/GenBank/DDBJ databases">
        <title>Huge and variable diversity of episymbiotic CPR bacteria and DPANN archaea in groundwater ecosystems.</title>
        <authorList>
            <person name="He C.Y."/>
            <person name="Keren R."/>
            <person name="Whittaker M."/>
            <person name="Farag I.F."/>
            <person name="Doudna J."/>
            <person name="Cate J.H.D."/>
            <person name="Banfield J.F."/>
        </authorList>
    </citation>
    <scope>NUCLEOTIDE SEQUENCE</scope>
    <source>
        <strain evidence="1">NC_groundwater_672_Ag_B-0.1um_62_36</strain>
    </source>
</reference>
<dbReference type="AlphaFoldDB" id="A0A932CQ24"/>
<gene>
    <name evidence="1" type="ORF">HYY20_10945</name>
</gene>